<keyword evidence="3" id="KW-1185">Reference proteome</keyword>
<accession>A0A3N4JY77</accession>
<dbReference type="AlphaFoldDB" id="A0A3N4JY77"/>
<sequence>MQFVSAGNGRWIPVLEIISAYGKNSNNWTVCYVVGLSSRSKVKKFLFFLFCLGGGKGAVFLAVFFAPFREKGIFDYIAHCPIIRVFTVVLDVVG</sequence>
<reference evidence="2 3" key="1">
    <citation type="journal article" date="2018" name="Nat. Ecol. Evol.">
        <title>Pezizomycetes genomes reveal the molecular basis of ectomycorrhizal truffle lifestyle.</title>
        <authorList>
            <person name="Murat C."/>
            <person name="Payen T."/>
            <person name="Noel B."/>
            <person name="Kuo A."/>
            <person name="Morin E."/>
            <person name="Chen J."/>
            <person name="Kohler A."/>
            <person name="Krizsan K."/>
            <person name="Balestrini R."/>
            <person name="Da Silva C."/>
            <person name="Montanini B."/>
            <person name="Hainaut M."/>
            <person name="Levati E."/>
            <person name="Barry K.W."/>
            <person name="Belfiori B."/>
            <person name="Cichocki N."/>
            <person name="Clum A."/>
            <person name="Dockter R.B."/>
            <person name="Fauchery L."/>
            <person name="Guy J."/>
            <person name="Iotti M."/>
            <person name="Le Tacon F."/>
            <person name="Lindquist E.A."/>
            <person name="Lipzen A."/>
            <person name="Malagnac F."/>
            <person name="Mello A."/>
            <person name="Molinier V."/>
            <person name="Miyauchi S."/>
            <person name="Poulain J."/>
            <person name="Riccioni C."/>
            <person name="Rubini A."/>
            <person name="Sitrit Y."/>
            <person name="Splivallo R."/>
            <person name="Traeger S."/>
            <person name="Wang M."/>
            <person name="Zifcakova L."/>
            <person name="Wipf D."/>
            <person name="Zambonelli A."/>
            <person name="Paolocci F."/>
            <person name="Nowrousian M."/>
            <person name="Ottonello S."/>
            <person name="Baldrian P."/>
            <person name="Spatafora J.W."/>
            <person name="Henrissat B."/>
            <person name="Nagy L.G."/>
            <person name="Aury J.M."/>
            <person name="Wincker P."/>
            <person name="Grigoriev I.V."/>
            <person name="Bonfante P."/>
            <person name="Martin F.M."/>
        </authorList>
    </citation>
    <scope>NUCLEOTIDE SEQUENCE [LARGE SCALE GENOMIC DNA]</scope>
    <source>
        <strain evidence="2 3">120613-1</strain>
    </source>
</reference>
<evidence type="ECO:0000313" key="3">
    <source>
        <dbReference type="Proteomes" id="UP000276215"/>
    </source>
</evidence>
<keyword evidence="1" id="KW-1133">Transmembrane helix</keyword>
<organism evidence="2 3">
    <name type="scientific">Choiromyces venosus 120613-1</name>
    <dbReference type="NCBI Taxonomy" id="1336337"/>
    <lineage>
        <taxon>Eukaryota</taxon>
        <taxon>Fungi</taxon>
        <taxon>Dikarya</taxon>
        <taxon>Ascomycota</taxon>
        <taxon>Pezizomycotina</taxon>
        <taxon>Pezizomycetes</taxon>
        <taxon>Pezizales</taxon>
        <taxon>Tuberaceae</taxon>
        <taxon>Choiromyces</taxon>
    </lineage>
</organism>
<protein>
    <submittedName>
        <fullName evidence="2">Uncharacterized protein</fullName>
    </submittedName>
</protein>
<dbReference type="Proteomes" id="UP000276215">
    <property type="component" value="Unassembled WGS sequence"/>
</dbReference>
<name>A0A3N4JY77_9PEZI</name>
<keyword evidence="1" id="KW-0472">Membrane</keyword>
<gene>
    <name evidence="2" type="ORF">L873DRAFT_1803039</name>
</gene>
<evidence type="ECO:0000256" key="1">
    <source>
        <dbReference type="SAM" id="Phobius"/>
    </source>
</evidence>
<evidence type="ECO:0000313" key="2">
    <source>
        <dbReference type="EMBL" id="RPB01782.1"/>
    </source>
</evidence>
<proteinExistence type="predicted"/>
<keyword evidence="1" id="KW-0812">Transmembrane</keyword>
<dbReference type="EMBL" id="ML120371">
    <property type="protein sequence ID" value="RPB01782.1"/>
    <property type="molecule type" value="Genomic_DNA"/>
</dbReference>
<feature type="transmembrane region" description="Helical" evidence="1">
    <location>
        <begin position="45"/>
        <end position="67"/>
    </location>
</feature>